<proteinExistence type="predicted"/>
<dbReference type="Proteomes" id="UP000567922">
    <property type="component" value="Unassembled WGS sequence"/>
</dbReference>
<name>A0A839RP31_9ACTN</name>
<dbReference type="EMBL" id="JACHWS010000002">
    <property type="protein sequence ID" value="MBB3038059.1"/>
    <property type="molecule type" value="Genomic_DNA"/>
</dbReference>
<sequence length="61" mass="6276">MRGKHGKKSKSLGGSLGKSIAAAAVLAGVAGGVKMFMRRGEAIDEPAPAPPTLQDYDNPIR</sequence>
<keyword evidence="3" id="KW-1185">Reference proteome</keyword>
<accession>A0A839RP31</accession>
<evidence type="ECO:0000313" key="2">
    <source>
        <dbReference type="EMBL" id="MBB3038059.1"/>
    </source>
</evidence>
<evidence type="ECO:0000256" key="1">
    <source>
        <dbReference type="SAM" id="MobiDB-lite"/>
    </source>
</evidence>
<feature type="region of interest" description="Disordered" evidence="1">
    <location>
        <begin position="42"/>
        <end position="61"/>
    </location>
</feature>
<reference evidence="2 3" key="1">
    <citation type="submission" date="2020-08" db="EMBL/GenBank/DDBJ databases">
        <title>Sequencing the genomes of 1000 actinobacteria strains.</title>
        <authorList>
            <person name="Klenk H.-P."/>
        </authorList>
    </citation>
    <scope>NUCLEOTIDE SEQUENCE [LARGE SCALE GENOMIC DNA]</scope>
    <source>
        <strain evidence="2 3">DSM 45258</strain>
    </source>
</reference>
<evidence type="ECO:0000313" key="3">
    <source>
        <dbReference type="Proteomes" id="UP000567922"/>
    </source>
</evidence>
<organism evidence="2 3">
    <name type="scientific">Hoyosella altamirensis</name>
    <dbReference type="NCBI Taxonomy" id="616997"/>
    <lineage>
        <taxon>Bacteria</taxon>
        <taxon>Bacillati</taxon>
        <taxon>Actinomycetota</taxon>
        <taxon>Actinomycetes</taxon>
        <taxon>Mycobacteriales</taxon>
        <taxon>Hoyosellaceae</taxon>
        <taxon>Hoyosella</taxon>
    </lineage>
</organism>
<dbReference type="RefSeq" id="WP_064439943.1">
    <property type="nucleotide sequence ID" value="NZ_BDDI01000006.1"/>
</dbReference>
<dbReference type="AlphaFoldDB" id="A0A839RP31"/>
<gene>
    <name evidence="2" type="ORF">FHU29_002508</name>
</gene>
<protein>
    <submittedName>
        <fullName evidence="2">Uncharacterized protein</fullName>
    </submittedName>
</protein>
<comment type="caution">
    <text evidence="2">The sequence shown here is derived from an EMBL/GenBank/DDBJ whole genome shotgun (WGS) entry which is preliminary data.</text>
</comment>